<evidence type="ECO:0000313" key="1">
    <source>
        <dbReference type="EMBL" id="KAF1935750.1"/>
    </source>
</evidence>
<dbReference type="Proteomes" id="UP000800038">
    <property type="component" value="Unassembled WGS sequence"/>
</dbReference>
<dbReference type="EMBL" id="ML976238">
    <property type="protein sequence ID" value="KAF1935750.1"/>
    <property type="molecule type" value="Genomic_DNA"/>
</dbReference>
<dbReference type="AlphaFoldDB" id="A0A6A5S820"/>
<protein>
    <submittedName>
        <fullName evidence="1">Uncharacterized protein</fullName>
    </submittedName>
</protein>
<keyword evidence="2" id="KW-1185">Reference proteome</keyword>
<reference evidence="1" key="1">
    <citation type="journal article" date="2020" name="Stud. Mycol.">
        <title>101 Dothideomycetes genomes: a test case for predicting lifestyles and emergence of pathogens.</title>
        <authorList>
            <person name="Haridas S."/>
            <person name="Albert R."/>
            <person name="Binder M."/>
            <person name="Bloem J."/>
            <person name="Labutti K."/>
            <person name="Salamov A."/>
            <person name="Andreopoulos B."/>
            <person name="Baker S."/>
            <person name="Barry K."/>
            <person name="Bills G."/>
            <person name="Bluhm B."/>
            <person name="Cannon C."/>
            <person name="Castanera R."/>
            <person name="Culley D."/>
            <person name="Daum C."/>
            <person name="Ezra D."/>
            <person name="Gonzalez J."/>
            <person name="Henrissat B."/>
            <person name="Kuo A."/>
            <person name="Liang C."/>
            <person name="Lipzen A."/>
            <person name="Lutzoni F."/>
            <person name="Magnuson J."/>
            <person name="Mondo S."/>
            <person name="Nolan M."/>
            <person name="Ohm R."/>
            <person name="Pangilinan J."/>
            <person name="Park H.-J."/>
            <person name="Ramirez L."/>
            <person name="Alfaro M."/>
            <person name="Sun H."/>
            <person name="Tritt A."/>
            <person name="Yoshinaga Y."/>
            <person name="Zwiers L.-H."/>
            <person name="Turgeon B."/>
            <person name="Goodwin S."/>
            <person name="Spatafora J."/>
            <person name="Crous P."/>
            <person name="Grigoriev I."/>
        </authorList>
    </citation>
    <scope>NUCLEOTIDE SEQUENCE</scope>
    <source>
        <strain evidence="1">CBS 161.51</strain>
    </source>
</reference>
<organism evidence="1 2">
    <name type="scientific">Clathrospora elynae</name>
    <dbReference type="NCBI Taxonomy" id="706981"/>
    <lineage>
        <taxon>Eukaryota</taxon>
        <taxon>Fungi</taxon>
        <taxon>Dikarya</taxon>
        <taxon>Ascomycota</taxon>
        <taxon>Pezizomycotina</taxon>
        <taxon>Dothideomycetes</taxon>
        <taxon>Pleosporomycetidae</taxon>
        <taxon>Pleosporales</taxon>
        <taxon>Diademaceae</taxon>
        <taxon>Clathrospora</taxon>
    </lineage>
</organism>
<dbReference type="OrthoDB" id="5421599at2759"/>
<name>A0A6A5S820_9PLEO</name>
<sequence>MSSALKQDICGVGVPGALAAEVERTQLEQYFPPDVQYACLYWIQHLAKNGIQLSDNDEVHMFLKEHCLYWLEALGWMGKVSEGIHAISSLQPITRTSNCPGLYAFVYNMKRFAQYSRSLRNCLLEGCRKLLK</sequence>
<accession>A0A6A5S820</accession>
<gene>
    <name evidence="1" type="ORF">EJ02DRAFT_483681</name>
</gene>
<evidence type="ECO:0000313" key="2">
    <source>
        <dbReference type="Proteomes" id="UP000800038"/>
    </source>
</evidence>
<proteinExistence type="predicted"/>